<dbReference type="InterPro" id="IPR019896">
    <property type="entry name" value="Polysacch_pyruvyl_Trfase_CsaB"/>
</dbReference>
<dbReference type="SUPFAM" id="SSF53756">
    <property type="entry name" value="UDP-Glycosyltransferase/glycogen phosphorylase"/>
    <property type="match status" value="1"/>
</dbReference>
<evidence type="ECO:0000313" key="3">
    <source>
        <dbReference type="Proteomes" id="UP000256329"/>
    </source>
</evidence>
<dbReference type="NCBIfam" id="TIGR03609">
    <property type="entry name" value="S_layer_CsaB"/>
    <property type="match status" value="1"/>
</dbReference>
<organism evidence="2 3">
    <name type="scientific">Ammonifex thiophilus</name>
    <dbReference type="NCBI Taxonomy" id="444093"/>
    <lineage>
        <taxon>Bacteria</taxon>
        <taxon>Bacillati</taxon>
        <taxon>Bacillota</taxon>
        <taxon>Clostridia</taxon>
        <taxon>Thermoanaerobacterales</taxon>
        <taxon>Thermoanaerobacteraceae</taxon>
        <taxon>Ammonifex</taxon>
    </lineage>
</organism>
<comment type="caution">
    <text evidence="2">The sequence shown here is derived from an EMBL/GenBank/DDBJ whole genome shotgun (WGS) entry which is preliminary data.</text>
</comment>
<dbReference type="OrthoDB" id="3199616at2"/>
<keyword evidence="2" id="KW-0808">Transferase</keyword>
<evidence type="ECO:0000313" key="2">
    <source>
        <dbReference type="EMBL" id="RDV84492.1"/>
    </source>
</evidence>
<dbReference type="GO" id="GO:0016740">
    <property type="term" value="F:transferase activity"/>
    <property type="evidence" value="ECO:0007669"/>
    <property type="project" value="UniProtKB-KW"/>
</dbReference>
<keyword evidence="3" id="KW-1185">Reference proteome</keyword>
<gene>
    <name evidence="2" type="primary">csaB</name>
    <name evidence="2" type="ORF">DXX99_00075</name>
</gene>
<sequence length="405" mass="44223">MAVASDKRAAEAGAHDLSAALRLAGLALKKRKERGSWVVPRVLISGYYGFGNCGDEAMLLAIITQLRNALPEVDIVVLSARPADTAQNFGVKAVPRRHLASVWRELCRADLLLSGGGSLFQDVTSRGNVLYYALLVLGAKLLGKKVCLYGQGIGPLSRFFSRWLVKQVVRLADLVTLRDEDSALELERLGVRRPLYVTADPVLALEMGGKKEQGREILRQAGVGEGKILGISLRPWPRVEEAREAVADLARHLREEGWQVVLVPFHPDDIQILSPLREKIEGAVLLSSGLSFQEAVGVLSHLTCAVGMRLHFLIFAAMAGVPGVGLSYDPKVDRFMNQVGLPSLPLAPLSAEELLRAVKGLLAEEEEVRLWLRQRVAELSQRAALDARLVARLLTSDKGKGEKHP</sequence>
<name>A0A3D8P6L7_9THEO</name>
<dbReference type="Proteomes" id="UP000256329">
    <property type="component" value="Unassembled WGS sequence"/>
</dbReference>
<feature type="domain" description="Polysaccharide pyruvyl transferase" evidence="1">
    <location>
        <begin position="52"/>
        <end position="330"/>
    </location>
</feature>
<protein>
    <submittedName>
        <fullName evidence="2">Polysaccharide pyruvyl transferase CsaB</fullName>
    </submittedName>
</protein>
<dbReference type="PANTHER" id="PTHR36836:SF1">
    <property type="entry name" value="COLANIC ACID BIOSYNTHESIS PROTEIN WCAK"/>
    <property type="match status" value="1"/>
</dbReference>
<dbReference type="Pfam" id="PF04230">
    <property type="entry name" value="PS_pyruv_trans"/>
    <property type="match status" value="1"/>
</dbReference>
<evidence type="ECO:0000259" key="1">
    <source>
        <dbReference type="Pfam" id="PF04230"/>
    </source>
</evidence>
<dbReference type="Gene3D" id="3.40.50.2000">
    <property type="entry name" value="Glycogen Phosphorylase B"/>
    <property type="match status" value="1"/>
</dbReference>
<dbReference type="InterPro" id="IPR007345">
    <property type="entry name" value="Polysacch_pyruvyl_Trfase"/>
</dbReference>
<dbReference type="EMBL" id="QSLN01000001">
    <property type="protein sequence ID" value="RDV84492.1"/>
    <property type="molecule type" value="Genomic_DNA"/>
</dbReference>
<proteinExistence type="predicted"/>
<reference evidence="2 3" key="1">
    <citation type="submission" date="2018-08" db="EMBL/GenBank/DDBJ databases">
        <title>Form III RuBisCO-mediated autotrophy in Thermodesulfobium bacteria.</title>
        <authorList>
            <person name="Toshchakov S.V."/>
            <person name="Kublanov I.V."/>
            <person name="Frolov E."/>
            <person name="Bonch-Osmolovskaya E.A."/>
            <person name="Tourova T.P."/>
            <person name="Chernych N.A."/>
            <person name="Lebedinsky A.V."/>
        </authorList>
    </citation>
    <scope>NUCLEOTIDE SEQUENCE [LARGE SCALE GENOMIC DNA]</scope>
    <source>
        <strain evidence="2 3">SR</strain>
    </source>
</reference>
<dbReference type="AlphaFoldDB" id="A0A3D8P6L7"/>
<dbReference type="PANTHER" id="PTHR36836">
    <property type="entry name" value="COLANIC ACID BIOSYNTHESIS PROTEIN WCAK"/>
    <property type="match status" value="1"/>
</dbReference>
<accession>A0A3D8P6L7</accession>